<reference evidence="2 3" key="1">
    <citation type="submission" date="2016-07" db="EMBL/GenBank/DDBJ databases">
        <title>Pervasive Adenine N6-methylation of Active Genes in Fungi.</title>
        <authorList>
            <consortium name="DOE Joint Genome Institute"/>
            <person name="Mondo S.J."/>
            <person name="Dannebaum R.O."/>
            <person name="Kuo R.C."/>
            <person name="Labutti K."/>
            <person name="Haridas S."/>
            <person name="Kuo A."/>
            <person name="Salamov A."/>
            <person name="Ahrendt S.R."/>
            <person name="Lipzen A."/>
            <person name="Sullivan W."/>
            <person name="Andreopoulos W.B."/>
            <person name="Clum A."/>
            <person name="Lindquist E."/>
            <person name="Daum C."/>
            <person name="Ramamoorthy G.K."/>
            <person name="Gryganskyi A."/>
            <person name="Culley D."/>
            <person name="Magnuson J.K."/>
            <person name="James T.Y."/>
            <person name="O'Malley M.A."/>
            <person name="Stajich J.E."/>
            <person name="Spatafora J.W."/>
            <person name="Visel A."/>
            <person name="Grigoriev I.V."/>
        </authorList>
    </citation>
    <scope>NUCLEOTIDE SEQUENCE [LARGE SCALE GENOMIC DNA]</scope>
    <source>
        <strain evidence="2 3">NRRL 3116</strain>
    </source>
</reference>
<dbReference type="InParanoid" id="A0A1Y2GLF4"/>
<evidence type="ECO:0000313" key="2">
    <source>
        <dbReference type="EMBL" id="ORZ14452.1"/>
    </source>
</evidence>
<protein>
    <submittedName>
        <fullName evidence="2">Uncharacterized protein</fullName>
    </submittedName>
</protein>
<evidence type="ECO:0000256" key="1">
    <source>
        <dbReference type="SAM" id="MobiDB-lite"/>
    </source>
</evidence>
<dbReference type="EMBL" id="MCFF01000021">
    <property type="protein sequence ID" value="ORZ14452.1"/>
    <property type="molecule type" value="Genomic_DNA"/>
</dbReference>
<comment type="caution">
    <text evidence="2">The sequence shown here is derived from an EMBL/GenBank/DDBJ whole genome shotgun (WGS) entry which is preliminary data.</text>
</comment>
<gene>
    <name evidence="2" type="ORF">BCR41DRAFT_88178</name>
</gene>
<dbReference type="RefSeq" id="XP_021880930.1">
    <property type="nucleotide sequence ID" value="XM_022031061.1"/>
</dbReference>
<dbReference type="AlphaFoldDB" id="A0A1Y2GLF4"/>
<feature type="region of interest" description="Disordered" evidence="1">
    <location>
        <begin position="1"/>
        <end position="20"/>
    </location>
</feature>
<sequence length="199" mass="22321">MNSPWDAPPSGGGWNMPVAAASDNMSTDFNNDWTQMAKKMEASMISENVKHSHSNDDVQEKSSFTSEKASFAPEKASFAPENSSFAPDLDEPPAEKLEDVWPLFLEADKTRDLDDVKPMLGRICDLYRGRSWRDLEEKLRADNCNTYLVATNEPVGFGYTLVNLKGEPRQEFRVIPSFIKPGTVKRGRMSIGMPYSEMS</sequence>
<dbReference type="OrthoDB" id="2391219at2759"/>
<feature type="region of interest" description="Disordered" evidence="1">
    <location>
        <begin position="44"/>
        <end position="92"/>
    </location>
</feature>
<proteinExistence type="predicted"/>
<evidence type="ECO:0000313" key="3">
    <source>
        <dbReference type="Proteomes" id="UP000193648"/>
    </source>
</evidence>
<name>A0A1Y2GLF4_9FUNG</name>
<dbReference type="GeneID" id="33572902"/>
<keyword evidence="3" id="KW-1185">Reference proteome</keyword>
<dbReference type="Proteomes" id="UP000193648">
    <property type="component" value="Unassembled WGS sequence"/>
</dbReference>
<organism evidence="2 3">
    <name type="scientific">Lobosporangium transversale</name>
    <dbReference type="NCBI Taxonomy" id="64571"/>
    <lineage>
        <taxon>Eukaryota</taxon>
        <taxon>Fungi</taxon>
        <taxon>Fungi incertae sedis</taxon>
        <taxon>Mucoromycota</taxon>
        <taxon>Mortierellomycotina</taxon>
        <taxon>Mortierellomycetes</taxon>
        <taxon>Mortierellales</taxon>
        <taxon>Mortierellaceae</taxon>
        <taxon>Lobosporangium</taxon>
    </lineage>
</organism>
<feature type="compositionally biased region" description="Basic and acidic residues" evidence="1">
    <location>
        <begin position="48"/>
        <end position="60"/>
    </location>
</feature>
<accession>A0A1Y2GLF4</accession>